<dbReference type="Pfam" id="PF04290">
    <property type="entry name" value="DctQ"/>
    <property type="match status" value="1"/>
</dbReference>
<keyword evidence="4" id="KW-0997">Cell inner membrane</keyword>
<evidence type="ECO:0000256" key="5">
    <source>
        <dbReference type="ARBA" id="ARBA00022692"/>
    </source>
</evidence>
<keyword evidence="7 8" id="KW-0472">Membrane</keyword>
<comment type="subcellular location">
    <subcellularLocation>
        <location evidence="1">Cell inner membrane</location>
        <topology evidence="1">Multi-pass membrane protein</topology>
    </subcellularLocation>
</comment>
<evidence type="ECO:0000256" key="8">
    <source>
        <dbReference type="SAM" id="Phobius"/>
    </source>
</evidence>
<evidence type="ECO:0000259" key="9">
    <source>
        <dbReference type="Pfam" id="PF04290"/>
    </source>
</evidence>
<gene>
    <name evidence="10" type="ORF">METZ01_LOCUS91202</name>
</gene>
<evidence type="ECO:0000313" key="10">
    <source>
        <dbReference type="EMBL" id="SVA38348.1"/>
    </source>
</evidence>
<evidence type="ECO:0000256" key="4">
    <source>
        <dbReference type="ARBA" id="ARBA00022519"/>
    </source>
</evidence>
<dbReference type="InterPro" id="IPR007387">
    <property type="entry name" value="TRAP_DctQ"/>
</dbReference>
<keyword evidence="3" id="KW-1003">Cell membrane</keyword>
<feature type="transmembrane region" description="Helical" evidence="8">
    <location>
        <begin position="21"/>
        <end position="41"/>
    </location>
</feature>
<proteinExistence type="predicted"/>
<reference evidence="10" key="1">
    <citation type="submission" date="2018-05" db="EMBL/GenBank/DDBJ databases">
        <authorList>
            <person name="Lanie J.A."/>
            <person name="Ng W.-L."/>
            <person name="Kazmierczak K.M."/>
            <person name="Andrzejewski T.M."/>
            <person name="Davidsen T.M."/>
            <person name="Wayne K.J."/>
            <person name="Tettelin H."/>
            <person name="Glass J.I."/>
            <person name="Rusch D."/>
            <person name="Podicherti R."/>
            <person name="Tsui H.-C.T."/>
            <person name="Winkler M.E."/>
        </authorList>
    </citation>
    <scope>NUCLEOTIDE SEQUENCE</scope>
</reference>
<dbReference type="PANTHER" id="PTHR35011:SF4">
    <property type="entry name" value="SLL1102 PROTEIN"/>
    <property type="match status" value="1"/>
</dbReference>
<evidence type="ECO:0000256" key="2">
    <source>
        <dbReference type="ARBA" id="ARBA00022448"/>
    </source>
</evidence>
<protein>
    <recommendedName>
        <fullName evidence="9">Tripartite ATP-independent periplasmic transporters DctQ component domain-containing protein</fullName>
    </recommendedName>
</protein>
<feature type="transmembrane region" description="Helical" evidence="8">
    <location>
        <begin position="92"/>
        <end position="117"/>
    </location>
</feature>
<keyword evidence="6 8" id="KW-1133">Transmembrane helix</keyword>
<keyword evidence="5 8" id="KW-0812">Transmembrane</keyword>
<dbReference type="GO" id="GO:0005886">
    <property type="term" value="C:plasma membrane"/>
    <property type="evidence" value="ECO:0007669"/>
    <property type="project" value="UniProtKB-SubCell"/>
</dbReference>
<dbReference type="AlphaFoldDB" id="A0A381VF16"/>
<sequence>MSYIERTVYFIDSINDWVGRAISWLLVVMVLNVFLVVVLRYVFGFGAIWMQELYVWSHAIVFLLGAGYTLLHKGHVRIDLIYRSASNKYKSLIDLLGSVFFALPVIYCIFIKSLPMVERSWKVLEKSAEAGGLPGLFLFKTVLLVFSLLFGIQFISLALKNIYNLFYEK</sequence>
<evidence type="ECO:0000256" key="1">
    <source>
        <dbReference type="ARBA" id="ARBA00004429"/>
    </source>
</evidence>
<accession>A0A381VF16</accession>
<dbReference type="EMBL" id="UINC01008526">
    <property type="protein sequence ID" value="SVA38348.1"/>
    <property type="molecule type" value="Genomic_DNA"/>
</dbReference>
<feature type="transmembrane region" description="Helical" evidence="8">
    <location>
        <begin position="53"/>
        <end position="71"/>
    </location>
</feature>
<dbReference type="PANTHER" id="PTHR35011">
    <property type="entry name" value="2,3-DIKETO-L-GULONATE TRAP TRANSPORTER SMALL PERMEASE PROTEIN YIAM"/>
    <property type="match status" value="1"/>
</dbReference>
<evidence type="ECO:0000256" key="7">
    <source>
        <dbReference type="ARBA" id="ARBA00023136"/>
    </source>
</evidence>
<organism evidence="10">
    <name type="scientific">marine metagenome</name>
    <dbReference type="NCBI Taxonomy" id="408172"/>
    <lineage>
        <taxon>unclassified sequences</taxon>
        <taxon>metagenomes</taxon>
        <taxon>ecological metagenomes</taxon>
    </lineage>
</organism>
<feature type="transmembrane region" description="Helical" evidence="8">
    <location>
        <begin position="137"/>
        <end position="159"/>
    </location>
</feature>
<evidence type="ECO:0000256" key="6">
    <source>
        <dbReference type="ARBA" id="ARBA00022989"/>
    </source>
</evidence>
<name>A0A381VF16_9ZZZZ</name>
<evidence type="ECO:0000256" key="3">
    <source>
        <dbReference type="ARBA" id="ARBA00022475"/>
    </source>
</evidence>
<dbReference type="InterPro" id="IPR055348">
    <property type="entry name" value="DctQ"/>
</dbReference>
<feature type="domain" description="Tripartite ATP-independent periplasmic transporters DctQ component" evidence="9">
    <location>
        <begin position="29"/>
        <end position="158"/>
    </location>
</feature>
<keyword evidence="2" id="KW-0813">Transport</keyword>